<evidence type="ECO:0000313" key="2">
    <source>
        <dbReference type="Proteomes" id="UP000198908"/>
    </source>
</evidence>
<proteinExistence type="predicted"/>
<name>A0A1G6H1G6_9BURK</name>
<sequence>MKEACFRRMSCGGVNMEALASRLQVLGCPAALLHSPNSGSVCAQFAVLPGHELS</sequence>
<keyword evidence="2" id="KW-1185">Reference proteome</keyword>
<reference evidence="2" key="1">
    <citation type="submission" date="2016-09" db="EMBL/GenBank/DDBJ databases">
        <authorList>
            <person name="Varghese N."/>
            <person name="Submissions S."/>
        </authorList>
    </citation>
    <scope>NUCLEOTIDE SEQUENCE [LARGE SCALE GENOMIC DNA]</scope>
    <source>
        <strain evidence="2">TNe-862</strain>
    </source>
</reference>
<dbReference type="EMBL" id="FMYQ01000001">
    <property type="protein sequence ID" value="SDB88112.1"/>
    <property type="molecule type" value="Genomic_DNA"/>
</dbReference>
<dbReference type="STRING" id="416944.SAMN05421548_101567"/>
<dbReference type="Proteomes" id="UP000198908">
    <property type="component" value="Unassembled WGS sequence"/>
</dbReference>
<organism evidence="1 2">
    <name type="scientific">Paraburkholderia lycopersici</name>
    <dbReference type="NCBI Taxonomy" id="416944"/>
    <lineage>
        <taxon>Bacteria</taxon>
        <taxon>Pseudomonadati</taxon>
        <taxon>Pseudomonadota</taxon>
        <taxon>Betaproteobacteria</taxon>
        <taxon>Burkholderiales</taxon>
        <taxon>Burkholderiaceae</taxon>
        <taxon>Paraburkholderia</taxon>
    </lineage>
</organism>
<gene>
    <name evidence="1" type="ORF">SAMN05421548_101567</name>
</gene>
<accession>A0A1G6H1G6</accession>
<dbReference type="AlphaFoldDB" id="A0A1G6H1G6"/>
<evidence type="ECO:0000313" key="1">
    <source>
        <dbReference type="EMBL" id="SDB88112.1"/>
    </source>
</evidence>
<protein>
    <submittedName>
        <fullName evidence="1">Uncharacterized protein</fullName>
    </submittedName>
</protein>